<dbReference type="GeneID" id="28799374"/>
<evidence type="ECO:0000313" key="2">
    <source>
        <dbReference type="Proteomes" id="UP000201588"/>
    </source>
</evidence>
<dbReference type="EMBL" id="KU640380">
    <property type="protein sequence ID" value="AMQ66489.1"/>
    <property type="molecule type" value="Genomic_DNA"/>
</dbReference>
<keyword evidence="2" id="KW-1185">Reference proteome</keyword>
<protein>
    <submittedName>
        <fullName evidence="1">Uncharacterized protein</fullName>
    </submittedName>
</protein>
<proteinExistence type="predicted"/>
<dbReference type="Proteomes" id="UP000201588">
    <property type="component" value="Segment"/>
</dbReference>
<accession>A0A142F132</accession>
<dbReference type="KEGG" id="vg:28799374"/>
<sequence length="151" mass="17829">MRSMEEIVAELSDEKLKEAFEEIVEWRKDGVLKTGVIRNIYDTYVKQGVTYPFHMMESPILFEISKRSYIGKKSKQVIKLRKKLGTRIPLSKLEEMLKYEKSYKIDGRDYYGVHGYDDDDDDDDDDDGYTIDSTRKEARIELLEELIRSIK</sequence>
<dbReference type="RefSeq" id="YP_009275179.1">
    <property type="nucleotide sequence ID" value="NC_030925.1"/>
</dbReference>
<name>A0A142F132_9CAUD</name>
<organism evidence="1 2">
    <name type="scientific">Bacillus phage Shbh1</name>
    <dbReference type="NCBI Taxonomy" id="1796992"/>
    <lineage>
        <taxon>Viruses</taxon>
        <taxon>Duplodnaviria</taxon>
        <taxon>Heunggongvirae</taxon>
        <taxon>Uroviricota</taxon>
        <taxon>Caudoviricetes</taxon>
        <taxon>Herelleviridae</taxon>
        <taxon>Bastillevirinae</taxon>
        <taxon>Shalavirus</taxon>
        <taxon>Shalavirus Shbh1</taxon>
    </lineage>
</organism>
<reference evidence="1 2" key="1">
    <citation type="submission" date="2016-01" db="EMBL/GenBank/DDBJ databases">
        <title>Isolation and characterization of bacteriophages from East Africa Rift Valley soda lakes.</title>
        <authorList>
            <person name="van Zyl L.J."/>
            <person name="Nemavhulani S."/>
            <person name="Cowan D.A."/>
            <person name="Trindade M.I."/>
        </authorList>
    </citation>
    <scope>NUCLEOTIDE SEQUENCE [LARGE SCALE GENOMIC DNA]</scope>
</reference>
<evidence type="ECO:0000313" key="1">
    <source>
        <dbReference type="EMBL" id="AMQ66489.1"/>
    </source>
</evidence>